<comment type="caution">
    <text evidence="2">The sequence shown here is derived from an EMBL/GenBank/DDBJ whole genome shotgun (WGS) entry which is preliminary data.</text>
</comment>
<dbReference type="Gene3D" id="3.60.120.10">
    <property type="entry name" value="Anthranilate synthase"/>
    <property type="match status" value="1"/>
</dbReference>
<evidence type="ECO:0000313" key="2">
    <source>
        <dbReference type="EMBL" id="RZV40443.1"/>
    </source>
</evidence>
<dbReference type="GO" id="GO:0046820">
    <property type="term" value="F:4-amino-4-deoxychorismate synthase activity"/>
    <property type="evidence" value="ECO:0007669"/>
    <property type="project" value="UniProtKB-EC"/>
</dbReference>
<dbReference type="NCBIfam" id="NF005486">
    <property type="entry name" value="PRK07093.1"/>
    <property type="match status" value="1"/>
</dbReference>
<protein>
    <submittedName>
        <fullName evidence="2">Aminodeoxychorismate synthase component I</fullName>
        <ecNumber evidence="2">2.6.1.85</ecNumber>
    </submittedName>
</protein>
<dbReference type="PANTHER" id="PTHR11236">
    <property type="entry name" value="AMINOBENZOATE/ANTHRANILATE SYNTHASE"/>
    <property type="match status" value="1"/>
</dbReference>
<keyword evidence="2" id="KW-0032">Aminotransferase</keyword>
<gene>
    <name evidence="2" type="ORF">EVJ48_00540</name>
</gene>
<dbReference type="Pfam" id="PF00425">
    <property type="entry name" value="Chorismate_bind"/>
    <property type="match status" value="1"/>
</dbReference>
<dbReference type="InterPro" id="IPR015890">
    <property type="entry name" value="Chorismate_C"/>
</dbReference>
<organism evidence="2 3">
    <name type="scientific">Candidatus Acidulodesulfobacterium acidiphilum</name>
    <dbReference type="NCBI Taxonomy" id="2597224"/>
    <lineage>
        <taxon>Bacteria</taxon>
        <taxon>Deltaproteobacteria</taxon>
        <taxon>Candidatus Acidulodesulfobacterales</taxon>
        <taxon>Candidatus Acidulodesulfobacterium</taxon>
    </lineage>
</organism>
<dbReference type="Proteomes" id="UP000322454">
    <property type="component" value="Unassembled WGS sequence"/>
</dbReference>
<dbReference type="InterPro" id="IPR005801">
    <property type="entry name" value="ADC_synthase"/>
</dbReference>
<dbReference type="EC" id="2.6.1.85" evidence="2"/>
<dbReference type="AlphaFoldDB" id="A0A520XGV9"/>
<evidence type="ECO:0000313" key="3">
    <source>
        <dbReference type="Proteomes" id="UP000322454"/>
    </source>
</evidence>
<dbReference type="InterPro" id="IPR019999">
    <property type="entry name" value="Anth_synth_I-like"/>
</dbReference>
<keyword evidence="2" id="KW-0808">Transferase</keyword>
<dbReference type="GO" id="GO:0000162">
    <property type="term" value="P:L-tryptophan biosynthetic process"/>
    <property type="evidence" value="ECO:0007669"/>
    <property type="project" value="TreeGrafter"/>
</dbReference>
<sequence>MILDSNFIEKMNYYGINGIKFLFIVDFEMKFPVIMELAETKDHDIKYSIDGADNYTGYADNIFDKNEFRIKKNPVPFEIYKKAFNNVIKHEKAGNSYLVNLTFKSPVKINLGLQEIFHKSRSKYKLYFKNAFQEFVLFSPETFINISGGKIFTYPIKGTIDAGIPNAKEILVNDKKERAEHLTVVDLLRNDLNIVCKDVKVNRFCFIETVKTNFGELLQMTSEIEGKIKPELNRRFGDILCGMLPAGSICGAPKRKTLEIIKETEPEERGYYTGVFGIYDGETFKSSVMIRFIEKTAGEYFYRSGGGITVYSDIKKEYDEIIKKIYIPIY</sequence>
<dbReference type="PANTHER" id="PTHR11236:SF50">
    <property type="entry name" value="AMINODEOXYCHORISMATE SYNTHASE COMPONENT 1"/>
    <property type="match status" value="1"/>
</dbReference>
<proteinExistence type="predicted"/>
<accession>A0A520XGV9</accession>
<evidence type="ECO:0000259" key="1">
    <source>
        <dbReference type="Pfam" id="PF00425"/>
    </source>
</evidence>
<name>A0A520XGV9_9DELT</name>
<reference evidence="2 3" key="1">
    <citation type="submission" date="2019-01" db="EMBL/GenBank/DDBJ databases">
        <title>Insights into ecological role of a new deltaproteobacterial order Candidatus Sinidesulfobacterales (Sva0485) by metagenomics and metatranscriptomics.</title>
        <authorList>
            <person name="Tan S."/>
            <person name="Liu J."/>
            <person name="Fang Y."/>
            <person name="Hedlund B."/>
            <person name="Lian Z.-H."/>
            <person name="Huang L.-Y."/>
            <person name="Li J.-T."/>
            <person name="Huang L.-N."/>
            <person name="Li W.-J."/>
            <person name="Jiang H.-C."/>
            <person name="Dong H.-L."/>
            <person name="Shu W.-S."/>
        </authorList>
    </citation>
    <scope>NUCLEOTIDE SEQUENCE [LARGE SCALE GENOMIC DNA]</scope>
    <source>
        <strain evidence="2">AP4</strain>
    </source>
</reference>
<dbReference type="SUPFAM" id="SSF56322">
    <property type="entry name" value="ADC synthase"/>
    <property type="match status" value="1"/>
</dbReference>
<feature type="domain" description="Chorismate-utilising enzyme C-terminal" evidence="1">
    <location>
        <begin position="78"/>
        <end position="324"/>
    </location>
</feature>
<dbReference type="EMBL" id="SHMQ01000001">
    <property type="protein sequence ID" value="RZV40443.1"/>
    <property type="molecule type" value="Genomic_DNA"/>
</dbReference>
<dbReference type="PRINTS" id="PR00095">
    <property type="entry name" value="ANTSNTHASEI"/>
</dbReference>